<evidence type="ECO:0008006" key="4">
    <source>
        <dbReference type="Google" id="ProtNLM"/>
    </source>
</evidence>
<evidence type="ECO:0000313" key="2">
    <source>
        <dbReference type="EMBL" id="CAD8050997.1"/>
    </source>
</evidence>
<keyword evidence="1" id="KW-0812">Transmembrane</keyword>
<dbReference type="Proteomes" id="UP000688137">
    <property type="component" value="Unassembled WGS sequence"/>
</dbReference>
<reference evidence="2" key="1">
    <citation type="submission" date="2021-01" db="EMBL/GenBank/DDBJ databases">
        <authorList>
            <consortium name="Genoscope - CEA"/>
            <person name="William W."/>
        </authorList>
    </citation>
    <scope>NUCLEOTIDE SEQUENCE</scope>
</reference>
<proteinExistence type="predicted"/>
<keyword evidence="1" id="KW-1133">Transmembrane helix</keyword>
<keyword evidence="1" id="KW-0472">Membrane</keyword>
<keyword evidence="3" id="KW-1185">Reference proteome</keyword>
<dbReference type="EMBL" id="CAJJDM010000012">
    <property type="protein sequence ID" value="CAD8050997.1"/>
    <property type="molecule type" value="Genomic_DNA"/>
</dbReference>
<feature type="transmembrane region" description="Helical" evidence="1">
    <location>
        <begin position="111"/>
        <end position="131"/>
    </location>
</feature>
<evidence type="ECO:0000313" key="3">
    <source>
        <dbReference type="Proteomes" id="UP000688137"/>
    </source>
</evidence>
<accession>A0A8S1K868</accession>
<feature type="transmembrane region" description="Helical" evidence="1">
    <location>
        <begin position="143"/>
        <end position="165"/>
    </location>
</feature>
<evidence type="ECO:0000256" key="1">
    <source>
        <dbReference type="SAM" id="Phobius"/>
    </source>
</evidence>
<gene>
    <name evidence="2" type="ORF">PPRIM_AZ9-3.1.T0170339</name>
</gene>
<protein>
    <recommendedName>
        <fullName evidence="4">Transmembrane protein</fullName>
    </recommendedName>
</protein>
<organism evidence="2 3">
    <name type="scientific">Paramecium primaurelia</name>
    <dbReference type="NCBI Taxonomy" id="5886"/>
    <lineage>
        <taxon>Eukaryota</taxon>
        <taxon>Sar</taxon>
        <taxon>Alveolata</taxon>
        <taxon>Ciliophora</taxon>
        <taxon>Intramacronucleata</taxon>
        <taxon>Oligohymenophorea</taxon>
        <taxon>Peniculida</taxon>
        <taxon>Parameciidae</taxon>
        <taxon>Paramecium</taxon>
    </lineage>
</organism>
<comment type="caution">
    <text evidence="2">The sequence shown here is derived from an EMBL/GenBank/DDBJ whole genome shotgun (WGS) entry which is preliminary data.</text>
</comment>
<sequence>MQSAITILEIKIEKYVQIQKQSILELTNNQYVDKNKIDRLLFHQQNQQKLNENNNFKQINQIQILQIKYQPPPASVPLASQQIKKSPSLVNDSNIRVDFKQSSLQFSIHHLYILLVHIFLIYFKQLLFFSLDYKKFETSESQIPCYFFILFPLLIIFQEFFLMLIKHTYAIQAISLT</sequence>
<name>A0A8S1K868_PARPR</name>
<dbReference type="AlphaFoldDB" id="A0A8S1K868"/>